<dbReference type="AlphaFoldDB" id="A0A6V7X7U0"/>
<sequence>MFVTDERHSQFAAIYLLNGKPAFSSKSSSFGQLTITSSQSLLDGEWHSIRVQREGLASALYIDGQLNVQNRSEELLTNSINKNLLNLQSPLFIGGLPIELIPFSARFLFGVKSEFGGCLRNYAFNDRQLEELPLMKERARFIFWKRRGYAILDRQLVVGTSFSLELELKPRTKNAVIVSVGVLDFLSLQLLNGSVKFSVDNGNGVESVLYEPPIGTSLCDGHWHQVKIYKKKKLLTLNVDGKVVFEYWGKNRHQKRVHTILYIWVEFLVMLN</sequence>
<accession>A0A6V7X7U0</accession>
<dbReference type="Pfam" id="PF02210">
    <property type="entry name" value="Laminin_G_2"/>
    <property type="match status" value="2"/>
</dbReference>
<organism evidence="3 4">
    <name type="scientific">Meloidogyne enterolobii</name>
    <name type="common">Root-knot nematode worm</name>
    <name type="synonym">Meloidogyne mayaguensis</name>
    <dbReference type="NCBI Taxonomy" id="390850"/>
    <lineage>
        <taxon>Eukaryota</taxon>
        <taxon>Metazoa</taxon>
        <taxon>Ecdysozoa</taxon>
        <taxon>Nematoda</taxon>
        <taxon>Chromadorea</taxon>
        <taxon>Rhabditida</taxon>
        <taxon>Tylenchina</taxon>
        <taxon>Tylenchomorpha</taxon>
        <taxon>Tylenchoidea</taxon>
        <taxon>Meloidogynidae</taxon>
        <taxon>Meloidogyninae</taxon>
        <taxon>Meloidogyne</taxon>
    </lineage>
</organism>
<comment type="caution">
    <text evidence="1">Lacks conserved residue(s) required for the propagation of feature annotation.</text>
</comment>
<dbReference type="PANTHER" id="PTHR15036:SF67">
    <property type="entry name" value="LAMININ SUBUNIT ALPHA-LIKE PROTEIN"/>
    <property type="match status" value="1"/>
</dbReference>
<dbReference type="InterPro" id="IPR050372">
    <property type="entry name" value="Neurexin-related_CASP"/>
</dbReference>
<dbReference type="InterPro" id="IPR001791">
    <property type="entry name" value="Laminin_G"/>
</dbReference>
<protein>
    <recommendedName>
        <fullName evidence="2">Laminin G domain-containing protein</fullName>
    </recommendedName>
</protein>
<dbReference type="InterPro" id="IPR013320">
    <property type="entry name" value="ConA-like_dom_sf"/>
</dbReference>
<comment type="caution">
    <text evidence="3">The sequence shown here is derived from an EMBL/GenBank/DDBJ whole genome shotgun (WGS) entry which is preliminary data.</text>
</comment>
<dbReference type="PROSITE" id="PS50025">
    <property type="entry name" value="LAM_G_DOMAIN"/>
    <property type="match status" value="2"/>
</dbReference>
<dbReference type="PANTHER" id="PTHR15036">
    <property type="entry name" value="PIKACHURIN-LIKE PROTEIN"/>
    <property type="match status" value="1"/>
</dbReference>
<feature type="domain" description="Laminin G" evidence="2">
    <location>
        <begin position="1"/>
        <end position="150"/>
    </location>
</feature>
<dbReference type="Gene3D" id="2.60.120.200">
    <property type="match status" value="2"/>
</dbReference>
<evidence type="ECO:0000256" key="1">
    <source>
        <dbReference type="PROSITE-ProRule" id="PRU00122"/>
    </source>
</evidence>
<evidence type="ECO:0000313" key="3">
    <source>
        <dbReference type="EMBL" id="CAD2195396.1"/>
    </source>
</evidence>
<evidence type="ECO:0000313" key="4">
    <source>
        <dbReference type="Proteomes" id="UP000580250"/>
    </source>
</evidence>
<name>A0A6V7X7U0_MELEN</name>
<dbReference type="CDD" id="cd00110">
    <property type="entry name" value="LamG"/>
    <property type="match status" value="2"/>
</dbReference>
<dbReference type="SMART" id="SM00282">
    <property type="entry name" value="LamG"/>
    <property type="match status" value="2"/>
</dbReference>
<gene>
    <name evidence="3" type="ORF">MENT_LOCUS48482</name>
</gene>
<proteinExistence type="predicted"/>
<evidence type="ECO:0000259" key="2">
    <source>
        <dbReference type="PROSITE" id="PS50025"/>
    </source>
</evidence>
<feature type="domain" description="Laminin G" evidence="2">
    <location>
        <begin position="140"/>
        <end position="272"/>
    </location>
</feature>
<dbReference type="OrthoDB" id="5984158at2759"/>
<dbReference type="EMBL" id="CAJEWN010001210">
    <property type="protein sequence ID" value="CAD2195396.1"/>
    <property type="molecule type" value="Genomic_DNA"/>
</dbReference>
<dbReference type="SUPFAM" id="SSF49899">
    <property type="entry name" value="Concanavalin A-like lectins/glucanases"/>
    <property type="match status" value="2"/>
</dbReference>
<dbReference type="Proteomes" id="UP000580250">
    <property type="component" value="Unassembled WGS sequence"/>
</dbReference>
<reference evidence="3 4" key="1">
    <citation type="submission" date="2020-08" db="EMBL/GenBank/DDBJ databases">
        <authorList>
            <person name="Koutsovoulos G."/>
            <person name="Danchin GJ E."/>
        </authorList>
    </citation>
    <scope>NUCLEOTIDE SEQUENCE [LARGE SCALE GENOMIC DNA]</scope>
</reference>